<evidence type="ECO:0000256" key="2">
    <source>
        <dbReference type="ARBA" id="ARBA00022670"/>
    </source>
</evidence>
<evidence type="ECO:0000256" key="3">
    <source>
        <dbReference type="ARBA" id="ARBA00022801"/>
    </source>
</evidence>
<dbReference type="PANTHER" id="PTHR43806:SF11">
    <property type="entry name" value="CEREVISIN-RELATED"/>
    <property type="match status" value="1"/>
</dbReference>
<feature type="active site" description="Charge relay system" evidence="5">
    <location>
        <position position="344"/>
    </location>
</feature>
<dbReference type="InterPro" id="IPR050131">
    <property type="entry name" value="Peptidase_S8_subtilisin-like"/>
</dbReference>
<dbReference type="SUPFAM" id="SSF52743">
    <property type="entry name" value="Subtilisin-like"/>
    <property type="match status" value="1"/>
</dbReference>
<proteinExistence type="inferred from homology"/>
<dbReference type="Proteomes" id="UP000737113">
    <property type="component" value="Unassembled WGS sequence"/>
</dbReference>
<comment type="similarity">
    <text evidence="1 5">Belongs to the peptidase S8 family.</text>
</comment>
<feature type="active site" description="Charge relay system" evidence="5">
    <location>
        <position position="153"/>
    </location>
</feature>
<reference evidence="7" key="1">
    <citation type="submission" date="2020-04" db="EMBL/GenBank/DDBJ databases">
        <title>Description of Shewanella salipaludis sp. nov., isolated from a salt marsh.</title>
        <authorList>
            <person name="Park S."/>
            <person name="Yoon J.-H."/>
        </authorList>
    </citation>
    <scope>NUCLEOTIDE SEQUENCE</scope>
    <source>
        <strain evidence="7">SHSM-M6</strain>
    </source>
</reference>
<organism evidence="7 8">
    <name type="scientific">Shewanella salipaludis</name>
    <dbReference type="NCBI Taxonomy" id="2723052"/>
    <lineage>
        <taxon>Bacteria</taxon>
        <taxon>Pseudomonadati</taxon>
        <taxon>Pseudomonadota</taxon>
        <taxon>Gammaproteobacteria</taxon>
        <taxon>Alteromonadales</taxon>
        <taxon>Shewanellaceae</taxon>
        <taxon>Shewanella</taxon>
    </lineage>
</organism>
<dbReference type="InterPro" id="IPR036852">
    <property type="entry name" value="Peptidase_S8/S53_dom_sf"/>
</dbReference>
<evidence type="ECO:0000259" key="6">
    <source>
        <dbReference type="Pfam" id="PF00082"/>
    </source>
</evidence>
<dbReference type="AlphaFoldDB" id="A0A972G0S6"/>
<keyword evidence="4 5" id="KW-0720">Serine protease</keyword>
<dbReference type="CDD" id="cd00306">
    <property type="entry name" value="Peptidases_S8_S53"/>
    <property type="match status" value="1"/>
</dbReference>
<dbReference type="InterPro" id="IPR023827">
    <property type="entry name" value="Peptidase_S8_Asp-AS"/>
</dbReference>
<dbReference type="GO" id="GO:0006508">
    <property type="term" value="P:proteolysis"/>
    <property type="evidence" value="ECO:0007669"/>
    <property type="project" value="UniProtKB-KW"/>
</dbReference>
<gene>
    <name evidence="7" type="ORF">HC757_09555</name>
</gene>
<sequence length="382" mass="40774">MSFPPRAAALSFLNLGDRVRLSTSDEQSQVEYLGHSLRIAARLIVKKSKSLTLSQLQDLDERIVKLQQLYNADDYDYVLLSLSGLAAMESIKAKLDTLPGILLIQPDILQLQHKSTQTGVDNVGATSDVLAAYRLFNQGKRITGKGVNVAVIDDGFSLSHPALAGTRLVFSYDTVTQTTSVEPARASDTHGTMVAGILFAKSERLTGLVPEANFIAIRQPDTWTSSTLLAFQLAKLTQADVINCSWHTGWLLEPIKNVVDDLAATGRHHKGTAVVFAAGNQGREVAVNDTEAGILSAIVIGAVTPAGKLAGFSNRGSSLDGYALGTPILTTVPKNEYQMFSGTSLAAAIASGQIAAMIAKEPDIELTAIIHKLSEVKLPAPR</sequence>
<keyword evidence="3 5" id="KW-0378">Hydrolase</keyword>
<dbReference type="GO" id="GO:0004252">
    <property type="term" value="F:serine-type endopeptidase activity"/>
    <property type="evidence" value="ECO:0007669"/>
    <property type="project" value="UniProtKB-UniRule"/>
</dbReference>
<dbReference type="InterPro" id="IPR015500">
    <property type="entry name" value="Peptidase_S8_subtilisin-rel"/>
</dbReference>
<name>A0A972G0S6_9GAMM</name>
<keyword evidence="8" id="KW-1185">Reference proteome</keyword>
<dbReference type="Gene3D" id="3.40.50.200">
    <property type="entry name" value="Peptidase S8/S53 domain"/>
    <property type="match status" value="1"/>
</dbReference>
<protein>
    <submittedName>
        <fullName evidence="7">S8/S53 family peptidase</fullName>
    </submittedName>
</protein>
<accession>A0A972G0S6</accession>
<feature type="domain" description="Peptidase S8/S53" evidence="6">
    <location>
        <begin position="144"/>
        <end position="364"/>
    </location>
</feature>
<comment type="caution">
    <text evidence="7">The sequence shown here is derived from an EMBL/GenBank/DDBJ whole genome shotgun (WGS) entry which is preliminary data.</text>
</comment>
<dbReference type="EMBL" id="JAAXYH010000005">
    <property type="protein sequence ID" value="NMH65416.1"/>
    <property type="molecule type" value="Genomic_DNA"/>
</dbReference>
<dbReference type="PROSITE" id="PS00136">
    <property type="entry name" value="SUBTILASE_ASP"/>
    <property type="match status" value="1"/>
</dbReference>
<dbReference type="PRINTS" id="PR00723">
    <property type="entry name" value="SUBTILISIN"/>
</dbReference>
<feature type="active site" description="Charge relay system" evidence="5">
    <location>
        <position position="190"/>
    </location>
</feature>
<dbReference type="InterPro" id="IPR000209">
    <property type="entry name" value="Peptidase_S8/S53_dom"/>
</dbReference>
<evidence type="ECO:0000256" key="1">
    <source>
        <dbReference type="ARBA" id="ARBA00011073"/>
    </source>
</evidence>
<keyword evidence="2 5" id="KW-0645">Protease</keyword>
<dbReference type="PROSITE" id="PS51892">
    <property type="entry name" value="SUBTILASE"/>
    <property type="match status" value="1"/>
</dbReference>
<evidence type="ECO:0000256" key="4">
    <source>
        <dbReference type="ARBA" id="ARBA00022825"/>
    </source>
</evidence>
<dbReference type="RefSeq" id="WP_169564117.1">
    <property type="nucleotide sequence ID" value="NZ_JAAXYH010000005.1"/>
</dbReference>
<evidence type="ECO:0000313" key="7">
    <source>
        <dbReference type="EMBL" id="NMH65416.1"/>
    </source>
</evidence>
<dbReference type="PANTHER" id="PTHR43806">
    <property type="entry name" value="PEPTIDASE S8"/>
    <property type="match status" value="1"/>
</dbReference>
<evidence type="ECO:0000256" key="5">
    <source>
        <dbReference type="PROSITE-ProRule" id="PRU01240"/>
    </source>
</evidence>
<dbReference type="Pfam" id="PF00082">
    <property type="entry name" value="Peptidase_S8"/>
    <property type="match status" value="1"/>
</dbReference>
<evidence type="ECO:0000313" key="8">
    <source>
        <dbReference type="Proteomes" id="UP000737113"/>
    </source>
</evidence>